<reference evidence="1 2" key="1">
    <citation type="submission" date="2019-07" db="EMBL/GenBank/DDBJ databases">
        <title>Full genome sequence of Devosia sp. Gsoil 520.</title>
        <authorList>
            <person name="Im W.-T."/>
        </authorList>
    </citation>
    <scope>NUCLEOTIDE SEQUENCE [LARGE SCALE GENOMIC DNA]</scope>
    <source>
        <strain evidence="1 2">Gsoil 520</strain>
    </source>
</reference>
<dbReference type="Gene3D" id="3.30.2000.20">
    <property type="match status" value="1"/>
</dbReference>
<name>A0A5B8LRH8_9HYPH</name>
<dbReference type="KEGG" id="dea:FPZ08_07015"/>
<dbReference type="EMBL" id="CP042304">
    <property type="protein sequence ID" value="QDZ10521.1"/>
    <property type="molecule type" value="Genomic_DNA"/>
</dbReference>
<accession>A0A5B8LRH8</accession>
<organism evidence="1 2">
    <name type="scientific">Devosia ginsengisoli</name>
    <dbReference type="NCBI Taxonomy" id="400770"/>
    <lineage>
        <taxon>Bacteria</taxon>
        <taxon>Pseudomonadati</taxon>
        <taxon>Pseudomonadota</taxon>
        <taxon>Alphaproteobacteria</taxon>
        <taxon>Hyphomicrobiales</taxon>
        <taxon>Devosiaceae</taxon>
        <taxon>Devosia</taxon>
    </lineage>
</organism>
<sequence length="163" mass="17825">MGSYGAAKAAVRAALEAGWTTTRIAYQNEVPDDPWPPKEVVPGSSFPAFQPWVYLEMATMPGQTIRGVGVPGDHLSQTNGMIYVHVFVEDGTGEDLATQYAETIGELFRSKKLYEADGCYLRTWVPRVDEGGDAAAQSEIAGVNAGNWFRVTMSVPFQYFHQG</sequence>
<proteinExistence type="predicted"/>
<dbReference type="Proteomes" id="UP000315364">
    <property type="component" value="Chromosome"/>
</dbReference>
<dbReference type="OrthoDB" id="7946779at2"/>
<dbReference type="AlphaFoldDB" id="A0A5B8LRH8"/>
<keyword evidence="2" id="KW-1185">Reference proteome</keyword>
<dbReference type="RefSeq" id="WP_146289308.1">
    <property type="nucleotide sequence ID" value="NZ_CP042304.1"/>
</dbReference>
<evidence type="ECO:0008006" key="3">
    <source>
        <dbReference type="Google" id="ProtNLM"/>
    </source>
</evidence>
<dbReference type="InterPro" id="IPR025395">
    <property type="entry name" value="Phage_tail_terminator-like"/>
</dbReference>
<gene>
    <name evidence="1" type="ORF">FPZ08_07015</name>
</gene>
<evidence type="ECO:0000313" key="2">
    <source>
        <dbReference type="Proteomes" id="UP000315364"/>
    </source>
</evidence>
<dbReference type="Pfam" id="PF13554">
    <property type="entry name" value="Phage_tail_terminator_5"/>
    <property type="match status" value="1"/>
</dbReference>
<evidence type="ECO:0000313" key="1">
    <source>
        <dbReference type="EMBL" id="QDZ10521.1"/>
    </source>
</evidence>
<protein>
    <recommendedName>
        <fullName evidence="3">Tail terminator</fullName>
    </recommendedName>
</protein>